<feature type="compositionally biased region" description="Polar residues" evidence="1">
    <location>
        <begin position="194"/>
        <end position="204"/>
    </location>
</feature>
<protein>
    <submittedName>
        <fullName evidence="2">Uncharacterized protein</fullName>
    </submittedName>
</protein>
<evidence type="ECO:0000256" key="1">
    <source>
        <dbReference type="SAM" id="MobiDB-lite"/>
    </source>
</evidence>
<feature type="compositionally biased region" description="Acidic residues" evidence="1">
    <location>
        <begin position="107"/>
        <end position="134"/>
    </location>
</feature>
<dbReference type="AlphaFoldDB" id="A0A3P7KCX2"/>
<sequence>MGEDQDDRGVQAYVRSGENFGHRDDHPQENDHHREIMDEEMDEEAVEDSMSSGEEDNEERTVEDEEGDDREEDDTMDGEEQDEEEEEDDEDGRREGEAQATVRVDAEESGEDGEEEEEDDDEEMYDYPEEDEDALHDLSFELLDRPDMPSLGFDDFIFGPPIGINREHRGARREPSSAGVHPLMVRPAHIADSQPANSQQTAPTVSRLERVARVNRSSSFAF</sequence>
<feature type="compositionally biased region" description="Acidic residues" evidence="1">
    <location>
        <begin position="37"/>
        <end position="90"/>
    </location>
</feature>
<evidence type="ECO:0000313" key="3">
    <source>
        <dbReference type="Proteomes" id="UP000270094"/>
    </source>
</evidence>
<name>A0A3P7KCX2_STRVU</name>
<accession>A0A3P7KCX2</accession>
<feature type="region of interest" description="Disordered" evidence="1">
    <location>
        <begin position="187"/>
        <end position="210"/>
    </location>
</feature>
<dbReference type="Proteomes" id="UP000270094">
    <property type="component" value="Unassembled WGS sequence"/>
</dbReference>
<dbReference type="EMBL" id="UYYB01002736">
    <property type="protein sequence ID" value="VDM66398.1"/>
    <property type="molecule type" value="Genomic_DNA"/>
</dbReference>
<evidence type="ECO:0000313" key="2">
    <source>
        <dbReference type="EMBL" id="VDM66398.1"/>
    </source>
</evidence>
<feature type="compositionally biased region" description="Basic and acidic residues" evidence="1">
    <location>
        <begin position="20"/>
        <end position="36"/>
    </location>
</feature>
<proteinExistence type="predicted"/>
<feature type="region of interest" description="Disordered" evidence="1">
    <location>
        <begin position="1"/>
        <end position="138"/>
    </location>
</feature>
<gene>
    <name evidence="2" type="ORF">SVUK_LOCUS1396</name>
</gene>
<organism evidence="2 3">
    <name type="scientific">Strongylus vulgaris</name>
    <name type="common">Blood worm</name>
    <dbReference type="NCBI Taxonomy" id="40348"/>
    <lineage>
        <taxon>Eukaryota</taxon>
        <taxon>Metazoa</taxon>
        <taxon>Ecdysozoa</taxon>
        <taxon>Nematoda</taxon>
        <taxon>Chromadorea</taxon>
        <taxon>Rhabditida</taxon>
        <taxon>Rhabditina</taxon>
        <taxon>Rhabditomorpha</taxon>
        <taxon>Strongyloidea</taxon>
        <taxon>Strongylidae</taxon>
        <taxon>Strongylus</taxon>
    </lineage>
</organism>
<keyword evidence="3" id="KW-1185">Reference proteome</keyword>
<reference evidence="2 3" key="1">
    <citation type="submission" date="2018-11" db="EMBL/GenBank/DDBJ databases">
        <authorList>
            <consortium name="Pathogen Informatics"/>
        </authorList>
    </citation>
    <scope>NUCLEOTIDE SEQUENCE [LARGE SCALE GENOMIC DNA]</scope>
</reference>
<dbReference type="OrthoDB" id="10443343at2759"/>